<accession>A0A1E8CGL9</accession>
<keyword evidence="2" id="KW-1003">Cell membrane</keyword>
<evidence type="ECO:0000256" key="2">
    <source>
        <dbReference type="ARBA" id="ARBA00022475"/>
    </source>
</evidence>
<evidence type="ECO:0000256" key="4">
    <source>
        <dbReference type="ARBA" id="ARBA00022989"/>
    </source>
</evidence>
<evidence type="ECO:0000256" key="6">
    <source>
        <dbReference type="SAM" id="Phobius"/>
    </source>
</evidence>
<keyword evidence="4 6" id="KW-1133">Transmembrane helix</keyword>
<dbReference type="EMBL" id="MASR01000002">
    <property type="protein sequence ID" value="OFE11573.1"/>
    <property type="molecule type" value="Genomic_DNA"/>
</dbReference>
<dbReference type="AlphaFoldDB" id="A0A1E8CGL9"/>
<dbReference type="NCBIfam" id="TIGR00374">
    <property type="entry name" value="flippase-like domain"/>
    <property type="match status" value="1"/>
</dbReference>
<keyword evidence="8" id="KW-1185">Reference proteome</keyword>
<keyword evidence="5 6" id="KW-0472">Membrane</keyword>
<evidence type="ECO:0000256" key="5">
    <source>
        <dbReference type="ARBA" id="ARBA00023136"/>
    </source>
</evidence>
<dbReference type="InterPro" id="IPR022791">
    <property type="entry name" value="L-PG_synthase/AglD"/>
</dbReference>
<comment type="subcellular location">
    <subcellularLocation>
        <location evidence="1">Cell membrane</location>
        <topology evidence="1">Multi-pass membrane protein</topology>
    </subcellularLocation>
</comment>
<evidence type="ECO:0008006" key="9">
    <source>
        <dbReference type="Google" id="ProtNLM"/>
    </source>
</evidence>
<dbReference type="PANTHER" id="PTHR39087">
    <property type="entry name" value="UPF0104 MEMBRANE PROTEIN MJ1595"/>
    <property type="match status" value="1"/>
</dbReference>
<sequence>MPQSRWIALLLWPLALALVTWTLSQMPLAGLSGILAELHWHQWVLWTLVNVLVIAVSTERWRRLGRMLGEAPGFWQMLLIRQAGQTVSFITPAPHFGGEPFQIYWLVKRAGMSIHRAVLSLALDRFYELWINFLVLMLGVSLILLAPQAATIVSNSQITDNQVSDWQVILLLLLTLLVALSIIAWVLIRQPALISSRLEKVSARWFDSPKLAALGAHWHSLGSDIKKVVRTQKAELLNALLLSLLGWALMIFEVWLALSFFDIRLDTVALAQIMVAMRLALLLPLPGGIGSLEAAVLWSFQTLSLPMEAALGLIALTRLRDVLVLVSGAVCLYTLRKKH</sequence>
<name>A0A1E8CGL9_9GAMM</name>
<feature type="transmembrane region" description="Helical" evidence="6">
    <location>
        <begin position="40"/>
        <end position="58"/>
    </location>
</feature>
<dbReference type="Pfam" id="PF03706">
    <property type="entry name" value="LPG_synthase_TM"/>
    <property type="match status" value="1"/>
</dbReference>
<protein>
    <recommendedName>
        <fullName evidence="9">TIGR00374 family protein</fullName>
    </recommendedName>
</protein>
<feature type="transmembrane region" description="Helical" evidence="6">
    <location>
        <begin position="270"/>
        <end position="298"/>
    </location>
</feature>
<feature type="transmembrane region" description="Helical" evidence="6">
    <location>
        <begin position="126"/>
        <end position="146"/>
    </location>
</feature>
<keyword evidence="3 6" id="KW-0812">Transmembrane</keyword>
<evidence type="ECO:0000313" key="7">
    <source>
        <dbReference type="EMBL" id="OFE11573.1"/>
    </source>
</evidence>
<dbReference type="Proteomes" id="UP000175669">
    <property type="component" value="Unassembled WGS sequence"/>
</dbReference>
<feature type="transmembrane region" description="Helical" evidence="6">
    <location>
        <begin position="166"/>
        <end position="188"/>
    </location>
</feature>
<comment type="caution">
    <text evidence="7">The sequence shown here is derived from an EMBL/GenBank/DDBJ whole genome shotgun (WGS) entry which is preliminary data.</text>
</comment>
<reference evidence="8" key="1">
    <citation type="submission" date="2016-07" db="EMBL/GenBank/DDBJ databases">
        <authorList>
            <person name="Florea S."/>
            <person name="Webb J.S."/>
            <person name="Jaromczyk J."/>
            <person name="Schardl C.L."/>
        </authorList>
    </citation>
    <scope>NUCLEOTIDE SEQUENCE [LARGE SCALE GENOMIC DNA]</scope>
    <source>
        <strain evidence="8">KCTC 42131</strain>
    </source>
</reference>
<evidence type="ECO:0000256" key="1">
    <source>
        <dbReference type="ARBA" id="ARBA00004651"/>
    </source>
</evidence>
<dbReference type="RefSeq" id="WP_070118823.1">
    <property type="nucleotide sequence ID" value="NZ_MASR01000002.1"/>
</dbReference>
<proteinExistence type="predicted"/>
<dbReference type="GO" id="GO:0005886">
    <property type="term" value="C:plasma membrane"/>
    <property type="evidence" value="ECO:0007669"/>
    <property type="project" value="UniProtKB-SubCell"/>
</dbReference>
<evidence type="ECO:0000256" key="3">
    <source>
        <dbReference type="ARBA" id="ARBA00022692"/>
    </source>
</evidence>
<dbReference type="STRING" id="1524254.PHACT_13620"/>
<gene>
    <name evidence="7" type="ORF">PHACT_13620</name>
</gene>
<evidence type="ECO:0000313" key="8">
    <source>
        <dbReference type="Proteomes" id="UP000175669"/>
    </source>
</evidence>
<dbReference type="PANTHER" id="PTHR39087:SF2">
    <property type="entry name" value="UPF0104 MEMBRANE PROTEIN MJ1595"/>
    <property type="match status" value="1"/>
</dbReference>
<dbReference type="OrthoDB" id="5574069at2"/>
<feature type="transmembrane region" description="Helical" evidence="6">
    <location>
        <begin position="236"/>
        <end position="258"/>
    </location>
</feature>
<organism evidence="7 8">
    <name type="scientific">Pseudohongiella acticola</name>
    <dbReference type="NCBI Taxonomy" id="1524254"/>
    <lineage>
        <taxon>Bacteria</taxon>
        <taxon>Pseudomonadati</taxon>
        <taxon>Pseudomonadota</taxon>
        <taxon>Gammaproteobacteria</taxon>
        <taxon>Pseudomonadales</taxon>
        <taxon>Pseudohongiellaceae</taxon>
        <taxon>Pseudohongiella</taxon>
    </lineage>
</organism>